<keyword evidence="5" id="KW-0732">Signal</keyword>
<dbReference type="Pfam" id="PF13715">
    <property type="entry name" value="CarbopepD_reg_2"/>
    <property type="match status" value="1"/>
</dbReference>
<evidence type="ECO:0000259" key="8">
    <source>
        <dbReference type="Pfam" id="PF07715"/>
    </source>
</evidence>
<dbReference type="Gene3D" id="2.40.170.20">
    <property type="entry name" value="TonB-dependent receptor, beta-barrel domain"/>
    <property type="match status" value="1"/>
</dbReference>
<keyword evidence="7" id="KW-0998">Cell outer membrane</keyword>
<dbReference type="Pfam" id="PF07715">
    <property type="entry name" value="Plug"/>
    <property type="match status" value="1"/>
</dbReference>
<keyword evidence="10" id="KW-1185">Reference proteome</keyword>
<dbReference type="SUPFAM" id="SSF56935">
    <property type="entry name" value="Porins"/>
    <property type="match status" value="1"/>
</dbReference>
<dbReference type="PANTHER" id="PTHR30069">
    <property type="entry name" value="TONB-DEPENDENT OUTER MEMBRANE RECEPTOR"/>
    <property type="match status" value="1"/>
</dbReference>
<dbReference type="EMBL" id="JBHUPB010000003">
    <property type="protein sequence ID" value="MFD2966037.1"/>
    <property type="molecule type" value="Genomic_DNA"/>
</dbReference>
<evidence type="ECO:0000313" key="10">
    <source>
        <dbReference type="Proteomes" id="UP001597525"/>
    </source>
</evidence>
<evidence type="ECO:0000256" key="4">
    <source>
        <dbReference type="ARBA" id="ARBA00022692"/>
    </source>
</evidence>
<protein>
    <submittedName>
        <fullName evidence="9">Carboxypeptidase-like regulatory domain-containing protein</fullName>
    </submittedName>
</protein>
<evidence type="ECO:0000313" key="9">
    <source>
        <dbReference type="EMBL" id="MFD2966037.1"/>
    </source>
</evidence>
<reference evidence="10" key="1">
    <citation type="journal article" date="2019" name="Int. J. Syst. Evol. Microbiol.">
        <title>The Global Catalogue of Microorganisms (GCM) 10K type strain sequencing project: providing services to taxonomists for standard genome sequencing and annotation.</title>
        <authorList>
            <consortium name="The Broad Institute Genomics Platform"/>
            <consortium name="The Broad Institute Genome Sequencing Center for Infectious Disease"/>
            <person name="Wu L."/>
            <person name="Ma J."/>
        </authorList>
    </citation>
    <scope>NUCLEOTIDE SEQUENCE [LARGE SCALE GENOMIC DNA]</scope>
    <source>
        <strain evidence="10">KCTC 22814</strain>
    </source>
</reference>
<proteinExistence type="predicted"/>
<evidence type="ECO:0000256" key="6">
    <source>
        <dbReference type="ARBA" id="ARBA00023136"/>
    </source>
</evidence>
<dbReference type="InterPro" id="IPR008969">
    <property type="entry name" value="CarboxyPept-like_regulatory"/>
</dbReference>
<dbReference type="Proteomes" id="UP001597525">
    <property type="component" value="Unassembled WGS sequence"/>
</dbReference>
<sequence length="909" mass="102153">MRLAIILVGVFWSFFAYGQRYLEGQVWDEHGQPLPLASVIELNTRVTVTTDKQGRFQLRAVGQDSIFIKVNFIGKRSFTQKYPQSALGQLQIIRLQDLSLRLDEVTVLPTFTNSGESNSSISIDRQAIEQLQAFSLVDVMNSLPGKKTAPLDLNTLSTLTFRGTIGGNHDFNNSRGIAIIIDDTRISNDANMQTRGLSRGGIPSSTITSDGYSDSYFGNQSTKSYDTPFQGIDLRDIPVNNIEKIEVIQGIAPARYGEVTNGAVIIDRQAGKSPYIVSFNINGGSTNSSIAKGFQLPGNWGALNFNGSWGYSNADPKDKVKSFNRFSEGIVWTTTTKRMKNTLSLDFSHRKDDKKQDPDDETLRTSRFSNFKVGVSNRWSYAVDKQLMQRIQVNAAMSFGKQESYASYAINQGLRPIANMDTSGIYEGVYLNQSVMTEEHILGKPRTASLSISSNGIWNWANVQHTVSYGVNYSLSNNGGRGVISDPNRPRFVGTNHQNLRPYSFENIPAAQNIGIYMEDQFKWMIGSRELSSNLGLRFDLQNGCGTIQPRINSRLKWNERWTFTGALGVATKAPSLADLYPGPTFIDYDLITATTGSIDPSLYVLFTDKIIVDNSALKPAKSLQIELGATRKDRWISSSMYAYFKRNYDGFTALSNFRRYVLPKFNYWLNEETNKYEYVPSGETLAVGGFWDYSMTNGLQSDSYGVEWFLSTPRIPLIQTSFSLNTSFTYTYNKSATNQAVSREDRIYVDGDRYIKTVYYEPLETTGTFLMTKLNTVTHIPRLGFVVNFSLDLNILDRSSSVSSSIPIAYIDDQVYYHELAAEQRSTEPFAGLNRLSSDARTVRVPFVYGTINMGLEKEVGKNIRINMRSYNLFDMRPYRLVRLNNGQEQVFNPNTKPSITIGTTIKF</sequence>
<organism evidence="9 10">
    <name type="scientific">Sphingobacterium bambusae</name>
    <dbReference type="NCBI Taxonomy" id="662858"/>
    <lineage>
        <taxon>Bacteria</taxon>
        <taxon>Pseudomonadati</taxon>
        <taxon>Bacteroidota</taxon>
        <taxon>Sphingobacteriia</taxon>
        <taxon>Sphingobacteriales</taxon>
        <taxon>Sphingobacteriaceae</taxon>
        <taxon>Sphingobacterium</taxon>
    </lineage>
</organism>
<keyword evidence="6" id="KW-0472">Membrane</keyword>
<dbReference type="InterPro" id="IPR012910">
    <property type="entry name" value="Plug_dom"/>
</dbReference>
<keyword evidence="2" id="KW-0813">Transport</keyword>
<dbReference type="InterPro" id="IPR036942">
    <property type="entry name" value="Beta-barrel_TonB_sf"/>
</dbReference>
<dbReference type="InterPro" id="IPR037066">
    <property type="entry name" value="Plug_dom_sf"/>
</dbReference>
<evidence type="ECO:0000256" key="3">
    <source>
        <dbReference type="ARBA" id="ARBA00022452"/>
    </source>
</evidence>
<evidence type="ECO:0000256" key="7">
    <source>
        <dbReference type="ARBA" id="ARBA00023237"/>
    </source>
</evidence>
<evidence type="ECO:0000256" key="5">
    <source>
        <dbReference type="ARBA" id="ARBA00022729"/>
    </source>
</evidence>
<keyword evidence="3" id="KW-1134">Transmembrane beta strand</keyword>
<evidence type="ECO:0000256" key="1">
    <source>
        <dbReference type="ARBA" id="ARBA00004571"/>
    </source>
</evidence>
<name>A0ABW6B9F3_9SPHI</name>
<dbReference type="RefSeq" id="WP_320183831.1">
    <property type="nucleotide sequence ID" value="NZ_CP138332.1"/>
</dbReference>
<comment type="subcellular location">
    <subcellularLocation>
        <location evidence="1">Cell outer membrane</location>
        <topology evidence="1">Multi-pass membrane protein</topology>
    </subcellularLocation>
</comment>
<evidence type="ECO:0000256" key="2">
    <source>
        <dbReference type="ARBA" id="ARBA00022448"/>
    </source>
</evidence>
<dbReference type="InterPro" id="IPR039426">
    <property type="entry name" value="TonB-dep_rcpt-like"/>
</dbReference>
<dbReference type="PANTHER" id="PTHR30069:SF29">
    <property type="entry name" value="HEMOGLOBIN AND HEMOGLOBIN-HAPTOGLOBIN-BINDING PROTEIN 1-RELATED"/>
    <property type="match status" value="1"/>
</dbReference>
<accession>A0ABW6B9F3</accession>
<dbReference type="Gene3D" id="2.170.130.10">
    <property type="entry name" value="TonB-dependent receptor, plug domain"/>
    <property type="match status" value="1"/>
</dbReference>
<keyword evidence="4" id="KW-0812">Transmembrane</keyword>
<dbReference type="SUPFAM" id="SSF49464">
    <property type="entry name" value="Carboxypeptidase regulatory domain-like"/>
    <property type="match status" value="1"/>
</dbReference>
<feature type="domain" description="TonB-dependent receptor plug" evidence="8">
    <location>
        <begin position="119"/>
        <end position="263"/>
    </location>
</feature>
<comment type="caution">
    <text evidence="9">The sequence shown here is derived from an EMBL/GenBank/DDBJ whole genome shotgun (WGS) entry which is preliminary data.</text>
</comment>
<gene>
    <name evidence="9" type="ORF">ACFS7Y_01500</name>
</gene>